<keyword evidence="1" id="KW-0677">Repeat</keyword>
<dbReference type="Proteomes" id="UP001634007">
    <property type="component" value="Unassembled WGS sequence"/>
</dbReference>
<accession>A0ABD3KGK5</accession>
<protein>
    <recommendedName>
        <fullName evidence="5">CBS domain-containing protein</fullName>
    </recommendedName>
</protein>
<feature type="region of interest" description="Disordered" evidence="4">
    <location>
        <begin position="24"/>
        <end position="60"/>
    </location>
</feature>
<dbReference type="Pfam" id="PF00571">
    <property type="entry name" value="CBS"/>
    <property type="match status" value="1"/>
</dbReference>
<evidence type="ECO:0000313" key="6">
    <source>
        <dbReference type="EMBL" id="KAL3736792.1"/>
    </source>
</evidence>
<feature type="domain" description="CBS" evidence="5">
    <location>
        <begin position="361"/>
        <end position="417"/>
    </location>
</feature>
<feature type="compositionally biased region" description="Polar residues" evidence="4">
    <location>
        <begin position="25"/>
        <end position="57"/>
    </location>
</feature>
<evidence type="ECO:0000256" key="4">
    <source>
        <dbReference type="SAM" id="MobiDB-lite"/>
    </source>
</evidence>
<evidence type="ECO:0000256" key="3">
    <source>
        <dbReference type="PROSITE-ProRule" id="PRU00703"/>
    </source>
</evidence>
<dbReference type="Gene3D" id="3.10.580.10">
    <property type="entry name" value="CBS-domain"/>
    <property type="match status" value="2"/>
</dbReference>
<dbReference type="PROSITE" id="PS51371">
    <property type="entry name" value="CBS"/>
    <property type="match status" value="1"/>
</dbReference>
<dbReference type="InterPro" id="IPR046342">
    <property type="entry name" value="CBS_dom_sf"/>
</dbReference>
<name>A0ABD3KGK5_EUCGL</name>
<keyword evidence="2 3" id="KW-0129">CBS domain</keyword>
<dbReference type="PANTHER" id="PTHR13780:SF101">
    <property type="entry name" value="SNF1-RELATED PROTEIN KINASE REGULATORY SUBUNIT GAMMA-LIKE PV42A"/>
    <property type="match status" value="1"/>
</dbReference>
<proteinExistence type="predicted"/>
<gene>
    <name evidence="6" type="ORF">ACJRO7_025687</name>
</gene>
<dbReference type="InterPro" id="IPR000644">
    <property type="entry name" value="CBS_dom"/>
</dbReference>
<keyword evidence="7" id="KW-1185">Reference proteome</keyword>
<dbReference type="SUPFAM" id="SSF54631">
    <property type="entry name" value="CBS-domain pair"/>
    <property type="match status" value="2"/>
</dbReference>
<evidence type="ECO:0000256" key="1">
    <source>
        <dbReference type="ARBA" id="ARBA00022737"/>
    </source>
</evidence>
<dbReference type="EMBL" id="JBJKBG010000006">
    <property type="protein sequence ID" value="KAL3736792.1"/>
    <property type="molecule type" value="Genomic_DNA"/>
</dbReference>
<dbReference type="SMART" id="SM00116">
    <property type="entry name" value="CBS"/>
    <property type="match status" value="3"/>
</dbReference>
<evidence type="ECO:0000256" key="2">
    <source>
        <dbReference type="ARBA" id="ARBA00023122"/>
    </source>
</evidence>
<organism evidence="6 7">
    <name type="scientific">Eucalyptus globulus</name>
    <name type="common">Tasmanian blue gum</name>
    <dbReference type="NCBI Taxonomy" id="34317"/>
    <lineage>
        <taxon>Eukaryota</taxon>
        <taxon>Viridiplantae</taxon>
        <taxon>Streptophyta</taxon>
        <taxon>Embryophyta</taxon>
        <taxon>Tracheophyta</taxon>
        <taxon>Spermatophyta</taxon>
        <taxon>Magnoliopsida</taxon>
        <taxon>eudicotyledons</taxon>
        <taxon>Gunneridae</taxon>
        <taxon>Pentapetalae</taxon>
        <taxon>rosids</taxon>
        <taxon>malvids</taxon>
        <taxon>Myrtales</taxon>
        <taxon>Myrtaceae</taxon>
        <taxon>Myrtoideae</taxon>
        <taxon>Eucalypteae</taxon>
        <taxon>Eucalyptus</taxon>
    </lineage>
</organism>
<dbReference type="AlphaFoldDB" id="A0ABD3KGK5"/>
<dbReference type="PANTHER" id="PTHR13780">
    <property type="entry name" value="AMP-ACTIVATED PROTEIN KINASE, GAMMA REGULATORY SUBUNIT"/>
    <property type="match status" value="1"/>
</dbReference>
<evidence type="ECO:0000313" key="7">
    <source>
        <dbReference type="Proteomes" id="UP001634007"/>
    </source>
</evidence>
<comment type="caution">
    <text evidence="6">The sequence shown here is derived from an EMBL/GenBank/DDBJ whole genome shotgun (WGS) entry which is preliminary data.</text>
</comment>
<evidence type="ECO:0000259" key="5">
    <source>
        <dbReference type="PROSITE" id="PS51371"/>
    </source>
</evidence>
<dbReference type="InterPro" id="IPR050511">
    <property type="entry name" value="AMPK_gamma/SDS23_families"/>
</dbReference>
<sequence length="417" mass="45656">MRSLRSPLRSSTFSRASSVSLLVHTPSQTLPKSTTATKTDMQEIMQRSPTSSSSTPKQRLREQRVGDLILHKRRLVDVPHTASLADTMNVLVTNRVLAVPVAAPPGRWIGAGGSMILEADQETGVVRKQYIGIVTMLDILSHIAEDGDYDVEKVRDDQRDLGKKMATPVSLVIGHNLEGLSLWTFNPNTSILDCMEVLSKGIHRALVPIDSHMENIVGVELVESAPSYRMLTQMDVVQFLKDHSSEMEGIATRSIRELGAVSRHVYVITDQTKVIEAIKCMRVAMINAVPIVASEDFEHDHSQLLDLEGEGRKLMGTFSATDLRGCHLATLQSWLSATALDFTEKISKSPLCGVGPGQGSARPREPVTCTDGSSLAEAMDKAVEKHVHRVWVVDQQGLLTGVVSLTDMIRVLRVAIA</sequence>
<reference evidence="6 7" key="1">
    <citation type="submission" date="2024-11" db="EMBL/GenBank/DDBJ databases">
        <title>Chromosome-level genome assembly of Eucalyptus globulus Labill. provides insights into its genome evolution.</title>
        <authorList>
            <person name="Li X."/>
        </authorList>
    </citation>
    <scope>NUCLEOTIDE SEQUENCE [LARGE SCALE GENOMIC DNA]</scope>
    <source>
        <strain evidence="6">CL2024</strain>
        <tissue evidence="6">Fresh tender leaves</tissue>
    </source>
</reference>